<proteinExistence type="predicted"/>
<dbReference type="InterPro" id="IPR001387">
    <property type="entry name" value="Cro/C1-type_HTH"/>
</dbReference>
<dbReference type="InterPro" id="IPR010982">
    <property type="entry name" value="Lambda_DNA-bd_dom_sf"/>
</dbReference>
<dbReference type="Pfam" id="PF13560">
    <property type="entry name" value="HTH_31"/>
    <property type="match status" value="1"/>
</dbReference>
<name>A0ABW9G7F6_9GAMM</name>
<keyword evidence="3" id="KW-1185">Reference proteome</keyword>
<dbReference type="Gene3D" id="3.30.450.180">
    <property type="match status" value="1"/>
</dbReference>
<gene>
    <name evidence="2" type="ORF">ABUE30_10765</name>
</gene>
<dbReference type="PANTHER" id="PTHR35010:SF2">
    <property type="entry name" value="BLL4672 PROTEIN"/>
    <property type="match status" value="1"/>
</dbReference>
<dbReference type="Proteomes" id="UP001629953">
    <property type="component" value="Unassembled WGS sequence"/>
</dbReference>
<dbReference type="PROSITE" id="PS50943">
    <property type="entry name" value="HTH_CROC1"/>
    <property type="match status" value="1"/>
</dbReference>
<evidence type="ECO:0000313" key="3">
    <source>
        <dbReference type="Proteomes" id="UP001629953"/>
    </source>
</evidence>
<dbReference type="PANTHER" id="PTHR35010">
    <property type="entry name" value="BLL4672 PROTEIN-RELATED"/>
    <property type="match status" value="1"/>
</dbReference>
<dbReference type="Gene3D" id="1.10.260.40">
    <property type="entry name" value="lambda repressor-like DNA-binding domains"/>
    <property type="match status" value="1"/>
</dbReference>
<reference evidence="2 3" key="1">
    <citation type="journal article" date="2013" name="Int. J. Syst. Evol. Microbiol.">
        <title>Celerinatantimonas yamalensis sp. nov., a cold-adapted diazotrophic bacterium from a cold permafrost brine.</title>
        <authorList>
            <person name="Shcherbakova V."/>
            <person name="Chuvilskaya N."/>
            <person name="Rivkina E."/>
            <person name="Demidov N."/>
            <person name="Uchaeva V."/>
            <person name="Suetin S."/>
            <person name="Suzina N."/>
            <person name="Gilichinsky D."/>
        </authorList>
    </citation>
    <scope>NUCLEOTIDE SEQUENCE [LARGE SCALE GENOMIC DNA]</scope>
    <source>
        <strain evidence="2 3">C7</strain>
    </source>
</reference>
<evidence type="ECO:0000313" key="2">
    <source>
        <dbReference type="EMBL" id="MFM2485533.1"/>
    </source>
</evidence>
<dbReference type="CDD" id="cd00093">
    <property type="entry name" value="HTH_XRE"/>
    <property type="match status" value="1"/>
</dbReference>
<sequence>MQHDHWQLIGAFLRRKRESLTPEIVGLTKPARMRTPGLRREDVAAIAGISTVWYSKIERGKVTGISQDALTRLADALALSTTERQYIRSLLTKEPRDEREPCRHISRQSQRLLSQLNPLPALFINDYFDIVDSNRAFHLMCGVDLSQLELNDRNYIYLTITNATWQQFLPVSDEQSLYNRLLVMAGLLRGFWATRTHDCVLQKRVKRFQELSPLFARAWASLAMHPVEQLEFEFRHAQLGRLTLTKQIWSSYSGETSGRLNVYHPHTERDYQLLSALMDASSKADI</sequence>
<accession>A0ABW9G7F6</accession>
<dbReference type="SUPFAM" id="SSF47413">
    <property type="entry name" value="lambda repressor-like DNA-binding domains"/>
    <property type="match status" value="1"/>
</dbReference>
<protein>
    <submittedName>
        <fullName evidence="2">Helix-turn-helix transcriptional regulator</fullName>
    </submittedName>
</protein>
<dbReference type="SMART" id="SM00530">
    <property type="entry name" value="HTH_XRE"/>
    <property type="match status" value="1"/>
</dbReference>
<organism evidence="2 3">
    <name type="scientific">Celerinatantimonas yamalensis</name>
    <dbReference type="NCBI Taxonomy" id="559956"/>
    <lineage>
        <taxon>Bacteria</taxon>
        <taxon>Pseudomonadati</taxon>
        <taxon>Pseudomonadota</taxon>
        <taxon>Gammaproteobacteria</taxon>
        <taxon>Celerinatantimonadaceae</taxon>
        <taxon>Celerinatantimonas</taxon>
    </lineage>
</organism>
<dbReference type="RefSeq" id="WP_408623769.1">
    <property type="nucleotide sequence ID" value="NZ_JBEQCT010000004.1"/>
</dbReference>
<dbReference type="EMBL" id="JBEQCT010000004">
    <property type="protein sequence ID" value="MFM2485533.1"/>
    <property type="molecule type" value="Genomic_DNA"/>
</dbReference>
<dbReference type="InterPro" id="IPR041413">
    <property type="entry name" value="MLTR_LBD"/>
</dbReference>
<dbReference type="Pfam" id="PF17765">
    <property type="entry name" value="MLTR_LBD"/>
    <property type="match status" value="1"/>
</dbReference>
<comment type="caution">
    <text evidence="2">The sequence shown here is derived from an EMBL/GenBank/DDBJ whole genome shotgun (WGS) entry which is preliminary data.</text>
</comment>
<evidence type="ECO:0000259" key="1">
    <source>
        <dbReference type="PROSITE" id="PS50943"/>
    </source>
</evidence>
<feature type="domain" description="HTH cro/C1-type" evidence="1">
    <location>
        <begin position="37"/>
        <end position="84"/>
    </location>
</feature>